<dbReference type="AlphaFoldDB" id="A0A3D9FHU2"/>
<proteinExistence type="predicted"/>
<sequence>MKIITVGNTLSLFLAITFALCVAWGLVAPENLHMHQAWQNLLPGFTWISLHSFLIGLLGAYLYGWYAALIIVPLHRFFNRGAESA</sequence>
<dbReference type="RefSeq" id="WP_116236050.1">
    <property type="nucleotide sequence ID" value="NZ_QRDP01000004.1"/>
</dbReference>
<reference evidence="2 3" key="1">
    <citation type="submission" date="2018-07" db="EMBL/GenBank/DDBJ databases">
        <title>Genomic Encyclopedia of Type Strains, Phase IV (KMG-IV): sequencing the most valuable type-strain genomes for metagenomic binning, comparative biology and taxonomic classification.</title>
        <authorList>
            <person name="Goeker M."/>
        </authorList>
    </citation>
    <scope>NUCLEOTIDE SEQUENCE [LARGE SCALE GENOMIC DNA]</scope>
    <source>
        <strain evidence="2 3">DSM 26725</strain>
    </source>
</reference>
<dbReference type="OrthoDB" id="9154118at2"/>
<accession>A0A3D9FHU2</accession>
<evidence type="ECO:0000256" key="1">
    <source>
        <dbReference type="SAM" id="Phobius"/>
    </source>
</evidence>
<dbReference type="Pfam" id="PF18926">
    <property type="entry name" value="DUF5676"/>
    <property type="match status" value="1"/>
</dbReference>
<dbReference type="InterPro" id="IPR044020">
    <property type="entry name" value="DUF5676"/>
</dbReference>
<evidence type="ECO:0000313" key="3">
    <source>
        <dbReference type="Proteomes" id="UP000256310"/>
    </source>
</evidence>
<keyword evidence="1" id="KW-0812">Transmembrane</keyword>
<keyword evidence="3" id="KW-1185">Reference proteome</keyword>
<gene>
    <name evidence="2" type="ORF">DFR46_1698</name>
</gene>
<organism evidence="2 3">
    <name type="scientific">Parasphingopyxis lamellibrachiae</name>
    <dbReference type="NCBI Taxonomy" id="680125"/>
    <lineage>
        <taxon>Bacteria</taxon>
        <taxon>Pseudomonadati</taxon>
        <taxon>Pseudomonadota</taxon>
        <taxon>Alphaproteobacteria</taxon>
        <taxon>Sphingomonadales</taxon>
        <taxon>Sphingomonadaceae</taxon>
        <taxon>Parasphingopyxis</taxon>
    </lineage>
</organism>
<keyword evidence="1" id="KW-0472">Membrane</keyword>
<dbReference type="Proteomes" id="UP000256310">
    <property type="component" value="Unassembled WGS sequence"/>
</dbReference>
<name>A0A3D9FHU2_9SPHN</name>
<dbReference type="EMBL" id="QRDP01000004">
    <property type="protein sequence ID" value="RED16671.1"/>
    <property type="molecule type" value="Genomic_DNA"/>
</dbReference>
<comment type="caution">
    <text evidence="2">The sequence shown here is derived from an EMBL/GenBank/DDBJ whole genome shotgun (WGS) entry which is preliminary data.</text>
</comment>
<protein>
    <submittedName>
        <fullName evidence="2">Uncharacterized protein</fullName>
    </submittedName>
</protein>
<keyword evidence="1" id="KW-1133">Transmembrane helix</keyword>
<evidence type="ECO:0000313" key="2">
    <source>
        <dbReference type="EMBL" id="RED16671.1"/>
    </source>
</evidence>
<feature type="transmembrane region" description="Helical" evidence="1">
    <location>
        <begin position="49"/>
        <end position="72"/>
    </location>
</feature>